<dbReference type="GO" id="GO:0006508">
    <property type="term" value="P:proteolysis"/>
    <property type="evidence" value="ECO:0007669"/>
    <property type="project" value="InterPro"/>
</dbReference>
<name>M3FFI1_9ACTN</name>
<feature type="region of interest" description="Disordered" evidence="1">
    <location>
        <begin position="1"/>
        <end position="124"/>
    </location>
</feature>
<gene>
    <name evidence="2" type="ORF">SBD_7441</name>
</gene>
<evidence type="ECO:0000256" key="1">
    <source>
        <dbReference type="SAM" id="MobiDB-lite"/>
    </source>
</evidence>
<dbReference type="Pfam" id="PF01244">
    <property type="entry name" value="Peptidase_M19"/>
    <property type="match status" value="1"/>
</dbReference>
<dbReference type="Proteomes" id="UP000030760">
    <property type="component" value="Unassembled WGS sequence"/>
</dbReference>
<organism evidence="2 3">
    <name type="scientific">Streptomyces bottropensis ATCC 25435</name>
    <dbReference type="NCBI Taxonomy" id="1054862"/>
    <lineage>
        <taxon>Bacteria</taxon>
        <taxon>Bacillati</taxon>
        <taxon>Actinomycetota</taxon>
        <taxon>Actinomycetes</taxon>
        <taxon>Kitasatosporales</taxon>
        <taxon>Streptomycetaceae</taxon>
        <taxon>Streptomyces</taxon>
    </lineage>
</organism>
<protein>
    <submittedName>
        <fullName evidence="2">Dipeptidase</fullName>
    </submittedName>
</protein>
<evidence type="ECO:0000313" key="3">
    <source>
        <dbReference type="Proteomes" id="UP000030760"/>
    </source>
</evidence>
<proteinExistence type="predicted"/>
<sequence>MTPGAARPSPGWRTAAPAPPYNPNAPPTRKAGGPRATVTSTAITQRLRRSAMADLQDELQAAGEAGELDTPPDPTRAEPAPKRGHHPPGAEPIAPGDGSRPDDDGAAATPPATDAATARTAEPSSELAEAHAFLAAHPVADGYSGLPWVLRQLPRYDLELGEGGVDTDVPRMRKGHIGALFWSLHLPEGPAGERAVDATLEQLDLVRTVVHAHPEGLRLVNSAGETTDARNCGRVAVLLGPAGAPAIGDSLGILRSLHALGLKALTLAGASWASESGLTRFGEEVVREMNRIGVLADLSGAGEATVRRTLALSRAPVVCTRSAAHALRPHAANLPDDLLAALGEARGLCMVPLTAEQTGPSVRDVADHLDHVRAIAGPECVGLSGTYDSGAAHPQDLTDASCYPRLVDELMHRNWSEADLALLTWGNVQRVLRTADFTARAARDRREASTARIAELDG</sequence>
<dbReference type="PROSITE" id="PS51365">
    <property type="entry name" value="RENAL_DIPEPTIDASE_2"/>
    <property type="match status" value="1"/>
</dbReference>
<dbReference type="InterPro" id="IPR008257">
    <property type="entry name" value="Pept_M19"/>
</dbReference>
<dbReference type="EMBL" id="KB405097">
    <property type="protein sequence ID" value="EMF50724.1"/>
    <property type="molecule type" value="Genomic_DNA"/>
</dbReference>
<dbReference type="SUPFAM" id="SSF51556">
    <property type="entry name" value="Metallo-dependent hydrolases"/>
    <property type="match status" value="1"/>
</dbReference>
<dbReference type="AlphaFoldDB" id="M3FFI1"/>
<feature type="compositionally biased region" description="Low complexity" evidence="1">
    <location>
        <begin position="106"/>
        <end position="124"/>
    </location>
</feature>
<dbReference type="PANTHER" id="PTHR10443">
    <property type="entry name" value="MICROSOMAL DIPEPTIDASE"/>
    <property type="match status" value="1"/>
</dbReference>
<dbReference type="Gene3D" id="3.20.20.140">
    <property type="entry name" value="Metal-dependent hydrolases"/>
    <property type="match status" value="1"/>
</dbReference>
<dbReference type="PANTHER" id="PTHR10443:SF12">
    <property type="entry name" value="DIPEPTIDASE"/>
    <property type="match status" value="1"/>
</dbReference>
<dbReference type="InterPro" id="IPR032466">
    <property type="entry name" value="Metal_Hydrolase"/>
</dbReference>
<accession>M3FFI1</accession>
<dbReference type="GO" id="GO:0070573">
    <property type="term" value="F:metallodipeptidase activity"/>
    <property type="evidence" value="ECO:0007669"/>
    <property type="project" value="InterPro"/>
</dbReference>
<evidence type="ECO:0000313" key="2">
    <source>
        <dbReference type="EMBL" id="EMF50724.1"/>
    </source>
</evidence>
<feature type="compositionally biased region" description="Pro residues" evidence="1">
    <location>
        <begin position="17"/>
        <end position="26"/>
    </location>
</feature>
<reference evidence="3" key="1">
    <citation type="journal article" date="2013" name="Genome Announc.">
        <title>Draft Genome Sequence of Streptomyces bottropensis ATCC 25435, a Bottromycin-Producing Actinomycete.</title>
        <authorList>
            <person name="Zhang H."/>
            <person name="Zhou W."/>
            <person name="Zhuang Y."/>
            <person name="Liang X."/>
            <person name="Liu T."/>
        </authorList>
    </citation>
    <scope>NUCLEOTIDE SEQUENCE [LARGE SCALE GENOMIC DNA]</scope>
    <source>
        <strain evidence="3">ATCC 25435</strain>
    </source>
</reference>